<accession>A0ABD5SVD1</accession>
<dbReference type="Proteomes" id="UP001596383">
    <property type="component" value="Unassembled WGS sequence"/>
</dbReference>
<dbReference type="AlphaFoldDB" id="A0ABD5SVD1"/>
<sequence length="60" mass="6283">VAAEGAELDVLERARRTAVDEPNRVPVTVGLEGSGPEHLAGVLEALDALEGVSVLERSFD</sequence>
<dbReference type="EMBL" id="JBHSWV010000683">
    <property type="protein sequence ID" value="MFC6769125.1"/>
    <property type="molecule type" value="Genomic_DNA"/>
</dbReference>
<reference evidence="1 2" key="1">
    <citation type="journal article" date="2019" name="Int. J. Syst. Evol. Microbiol.">
        <title>The Global Catalogue of Microorganisms (GCM) 10K type strain sequencing project: providing services to taxonomists for standard genome sequencing and annotation.</title>
        <authorList>
            <consortium name="The Broad Institute Genomics Platform"/>
            <consortium name="The Broad Institute Genome Sequencing Center for Infectious Disease"/>
            <person name="Wu L."/>
            <person name="Ma J."/>
        </authorList>
    </citation>
    <scope>NUCLEOTIDE SEQUENCE [LARGE SCALE GENOMIC DNA]</scope>
    <source>
        <strain evidence="1 2">LMG 29247</strain>
    </source>
</reference>
<name>A0ABD5SVD1_9EURY</name>
<comment type="caution">
    <text evidence="1">The sequence shown here is derived from an EMBL/GenBank/DDBJ whole genome shotgun (WGS) entry which is preliminary data.</text>
</comment>
<feature type="non-terminal residue" evidence="1">
    <location>
        <position position="1"/>
    </location>
</feature>
<proteinExistence type="predicted"/>
<keyword evidence="2" id="KW-1185">Reference proteome</keyword>
<protein>
    <submittedName>
        <fullName evidence="1">Serine/threonine dehydratase</fullName>
    </submittedName>
</protein>
<organism evidence="1 2">
    <name type="scientific">Natrinema soli</name>
    <dbReference type="NCBI Taxonomy" id="1930624"/>
    <lineage>
        <taxon>Archaea</taxon>
        <taxon>Methanobacteriati</taxon>
        <taxon>Methanobacteriota</taxon>
        <taxon>Stenosarchaea group</taxon>
        <taxon>Halobacteria</taxon>
        <taxon>Halobacteriales</taxon>
        <taxon>Natrialbaceae</taxon>
        <taxon>Natrinema</taxon>
    </lineage>
</organism>
<evidence type="ECO:0000313" key="2">
    <source>
        <dbReference type="Proteomes" id="UP001596383"/>
    </source>
</evidence>
<gene>
    <name evidence="1" type="ORF">ACFQE6_30125</name>
</gene>
<evidence type="ECO:0000313" key="1">
    <source>
        <dbReference type="EMBL" id="MFC6769125.1"/>
    </source>
</evidence>